<comment type="caution">
    <text evidence="7">The sequence shown here is derived from an EMBL/GenBank/DDBJ whole genome shotgun (WGS) entry which is preliminary data.</text>
</comment>
<evidence type="ECO:0000256" key="2">
    <source>
        <dbReference type="ARBA" id="ARBA00022475"/>
    </source>
</evidence>
<gene>
    <name evidence="6" type="primary">nhaA</name>
    <name evidence="7" type="ORF">LX80_00338</name>
</gene>
<protein>
    <recommendedName>
        <fullName evidence="6">Na(+)/H(+) antiporter NhaA</fullName>
    </recommendedName>
    <alternativeName>
        <fullName evidence="6">Sodium/proton antiporter NhaA</fullName>
    </alternativeName>
</protein>
<keyword evidence="6" id="KW-0915">Sodium</keyword>
<keyword evidence="6" id="KW-0406">Ion transport</keyword>
<dbReference type="Pfam" id="PF06965">
    <property type="entry name" value="Na_H_antiport_1"/>
    <property type="match status" value="1"/>
</dbReference>
<feature type="transmembrane region" description="Helical" evidence="6">
    <location>
        <begin position="372"/>
        <end position="389"/>
    </location>
</feature>
<comment type="function">
    <text evidence="6">Na(+)/H(+) antiporter that extrudes sodium in exchange for external protons.</text>
</comment>
<dbReference type="EMBL" id="QKZV01000001">
    <property type="protein sequence ID" value="PZX65845.1"/>
    <property type="molecule type" value="Genomic_DNA"/>
</dbReference>
<keyword evidence="5 6" id="KW-0472">Membrane</keyword>
<keyword evidence="6" id="KW-0739">Sodium transport</keyword>
<evidence type="ECO:0000256" key="1">
    <source>
        <dbReference type="ARBA" id="ARBA00004429"/>
    </source>
</evidence>
<comment type="similarity">
    <text evidence="6">Belongs to the NhaA Na(+)/H(+) (TC 2.A.33) antiporter family.</text>
</comment>
<feature type="transmembrane region" description="Helical" evidence="6">
    <location>
        <begin position="73"/>
        <end position="92"/>
    </location>
</feature>
<feature type="transmembrane region" description="Helical" evidence="6">
    <location>
        <begin position="266"/>
        <end position="287"/>
    </location>
</feature>
<sequence>MSTLKNNKTQKWFYPLLAFMHDSRSIGIILLACTALSLIISNIPAIGEAYTHLWHYHFNGNEAHSFNVIGLHLPNSPLVIINDFLMAFFFFLAGMEIKREVVQGELNTIKKALLPSLGAVGGMLVPAILFIQFNRDSPFMSGWAIPTATDIAFSLGIASLLGNKVSVNLKIFLTALAIIDDLGAIIVIALFYGEKLHFVYLLGCAIVIVLLWWLQKMHKKFGWMQIILSVLLWYFMFNSGIHATVAGVIFAFFIPLKDIVNFEVKLHLPVYFIIIPIFALANTAIVLPQNFAEALDTSLSWGIIAGLVIGKPLGICGMAYLMVKRGWAVLPAKVNWHHMIGAGMLAGIGFTMSIFIATLAFKSENEQDIAKISVLIATIIAMTLGYFWLKINSKPVIIKKAK</sequence>
<feature type="transmembrane region" description="Helical" evidence="6">
    <location>
        <begin position="226"/>
        <end position="254"/>
    </location>
</feature>
<feature type="transmembrane region" description="Helical" evidence="6">
    <location>
        <begin position="171"/>
        <end position="192"/>
    </location>
</feature>
<reference evidence="7 8" key="1">
    <citation type="submission" date="2018-06" db="EMBL/GenBank/DDBJ databases">
        <title>Genomic Encyclopedia of Archaeal and Bacterial Type Strains, Phase II (KMG-II): from individual species to whole genera.</title>
        <authorList>
            <person name="Goeker M."/>
        </authorList>
    </citation>
    <scope>NUCLEOTIDE SEQUENCE [LARGE SCALE GENOMIC DNA]</scope>
    <source>
        <strain evidence="7 8">DSM 23241</strain>
    </source>
</reference>
<name>A0A2W7SS23_9BACT</name>
<feature type="transmembrane region" description="Helical" evidence="6">
    <location>
        <begin position="335"/>
        <end position="360"/>
    </location>
</feature>
<dbReference type="GO" id="GO:0015385">
    <property type="term" value="F:sodium:proton antiporter activity"/>
    <property type="evidence" value="ECO:0007669"/>
    <property type="project" value="UniProtKB-UniRule"/>
</dbReference>
<dbReference type="NCBIfam" id="TIGR00773">
    <property type="entry name" value="NhaA"/>
    <property type="match status" value="1"/>
</dbReference>
<evidence type="ECO:0000256" key="4">
    <source>
        <dbReference type="ARBA" id="ARBA00022989"/>
    </source>
</evidence>
<proteinExistence type="inferred from homology"/>
<keyword evidence="3 6" id="KW-0812">Transmembrane</keyword>
<dbReference type="GO" id="GO:0006885">
    <property type="term" value="P:regulation of pH"/>
    <property type="evidence" value="ECO:0007669"/>
    <property type="project" value="UniProtKB-UniRule"/>
</dbReference>
<evidence type="ECO:0000313" key="8">
    <source>
        <dbReference type="Proteomes" id="UP000249720"/>
    </source>
</evidence>
<comment type="subcellular location">
    <subcellularLocation>
        <location evidence="1">Cell inner membrane</location>
        <topology evidence="1">Multi-pass membrane protein</topology>
    </subcellularLocation>
    <subcellularLocation>
        <location evidence="6">Cell membrane</location>
        <topology evidence="6">Multi-pass membrane protein</topology>
    </subcellularLocation>
</comment>
<feature type="transmembrane region" description="Helical" evidence="6">
    <location>
        <begin position="198"/>
        <end position="214"/>
    </location>
</feature>
<keyword evidence="4 6" id="KW-1133">Transmembrane helix</keyword>
<dbReference type="PANTHER" id="PTHR30341">
    <property type="entry name" value="SODIUM ION/PROTON ANTIPORTER NHAA-RELATED"/>
    <property type="match status" value="1"/>
</dbReference>
<dbReference type="Gene3D" id="1.20.1530.10">
    <property type="entry name" value="Na+/H+ antiporter like domain"/>
    <property type="match status" value="1"/>
</dbReference>
<dbReference type="RefSeq" id="WP_211307672.1">
    <property type="nucleotide sequence ID" value="NZ_QKZV01000001.1"/>
</dbReference>
<evidence type="ECO:0000256" key="3">
    <source>
        <dbReference type="ARBA" id="ARBA00022692"/>
    </source>
</evidence>
<feature type="transmembrane region" description="Helical" evidence="6">
    <location>
        <begin position="112"/>
        <end position="131"/>
    </location>
</feature>
<dbReference type="InterPro" id="IPR004670">
    <property type="entry name" value="NhaA"/>
</dbReference>
<keyword evidence="2 6" id="KW-1003">Cell membrane</keyword>
<evidence type="ECO:0000256" key="5">
    <source>
        <dbReference type="ARBA" id="ARBA00023136"/>
    </source>
</evidence>
<dbReference type="InterPro" id="IPR023171">
    <property type="entry name" value="Na/H_antiporter_dom_sf"/>
</dbReference>
<accession>A0A2W7SS23</accession>
<evidence type="ECO:0000313" key="7">
    <source>
        <dbReference type="EMBL" id="PZX65845.1"/>
    </source>
</evidence>
<feature type="transmembrane region" description="Helical" evidence="6">
    <location>
        <begin position="299"/>
        <end position="323"/>
    </location>
</feature>
<dbReference type="GO" id="GO:0005886">
    <property type="term" value="C:plasma membrane"/>
    <property type="evidence" value="ECO:0007669"/>
    <property type="project" value="UniProtKB-SubCell"/>
</dbReference>
<dbReference type="HAMAP" id="MF_01844">
    <property type="entry name" value="NhaA"/>
    <property type="match status" value="1"/>
</dbReference>
<keyword evidence="8" id="KW-1185">Reference proteome</keyword>
<dbReference type="AlphaFoldDB" id="A0A2W7SS23"/>
<dbReference type="PANTHER" id="PTHR30341:SF0">
    <property type="entry name" value="NA(+)_H(+) ANTIPORTER NHAA"/>
    <property type="match status" value="1"/>
</dbReference>
<organism evidence="7 8">
    <name type="scientific">Hydrotalea sandarakina</name>
    <dbReference type="NCBI Taxonomy" id="1004304"/>
    <lineage>
        <taxon>Bacteria</taxon>
        <taxon>Pseudomonadati</taxon>
        <taxon>Bacteroidota</taxon>
        <taxon>Chitinophagia</taxon>
        <taxon>Chitinophagales</taxon>
        <taxon>Chitinophagaceae</taxon>
        <taxon>Hydrotalea</taxon>
    </lineage>
</organism>
<keyword evidence="6" id="KW-0813">Transport</keyword>
<evidence type="ECO:0000256" key="6">
    <source>
        <dbReference type="HAMAP-Rule" id="MF_01844"/>
    </source>
</evidence>
<keyword evidence="6" id="KW-0050">Antiport</keyword>
<comment type="catalytic activity">
    <reaction evidence="6">
        <text>Na(+)(in) + 2 H(+)(out) = Na(+)(out) + 2 H(+)(in)</text>
        <dbReference type="Rhea" id="RHEA:29251"/>
        <dbReference type="ChEBI" id="CHEBI:15378"/>
        <dbReference type="ChEBI" id="CHEBI:29101"/>
    </reaction>
</comment>
<dbReference type="Proteomes" id="UP000249720">
    <property type="component" value="Unassembled WGS sequence"/>
</dbReference>